<dbReference type="GeneID" id="55815389"/>
<reference evidence="2 3" key="1">
    <citation type="submission" date="2019-11" db="EMBL/GenBank/DDBJ databases">
        <authorList>
            <person name="Donovan J."/>
            <person name="Schaffer R."/>
            <person name="Bae M.S."/>
            <person name="Gitobu P.N."/>
            <person name="Guan P."/>
            <person name="Olavarrieta M.P."/>
            <person name="Perez Cortez K."/>
            <person name="Tozier F.G."/>
            <person name="Vasilopoulos H."/>
            <person name="Zhang S."/>
            <person name="Kapinos A."/>
            <person name="Freise A.C."/>
            <person name="Moberg-Parker J."/>
            <person name="Garlena R.A."/>
            <person name="Russell D.A."/>
            <person name="Pope W.H."/>
            <person name="Jacobs-Sera D."/>
            <person name="Hatfull G.F."/>
        </authorList>
    </citation>
    <scope>NUCLEOTIDE SEQUENCE [LARGE SCALE GENOMIC DNA]</scope>
</reference>
<keyword evidence="1" id="KW-1133">Transmembrane helix</keyword>
<dbReference type="EMBL" id="MN703411">
    <property type="protein sequence ID" value="QGZ17160.1"/>
    <property type="molecule type" value="Genomic_DNA"/>
</dbReference>
<dbReference type="RefSeq" id="YP_009885983.1">
    <property type="nucleotide sequence ID" value="NC_049489.1"/>
</dbReference>
<name>A0A6B9J7B7_9CAUD</name>
<dbReference type="KEGG" id="vg:55815389"/>
<feature type="transmembrane region" description="Helical" evidence="1">
    <location>
        <begin position="43"/>
        <end position="64"/>
    </location>
</feature>
<keyword evidence="1" id="KW-0812">Transmembrane</keyword>
<sequence length="65" mass="6894">MTWDIARALLFASVLALTVAGWLTFFELVTSKAVPLANWKSRGAAIAFTAGVLLGIVSFLVGLAR</sequence>
<accession>A0A6B9J7B7</accession>
<protein>
    <submittedName>
        <fullName evidence="2">Membrane protein</fullName>
    </submittedName>
</protein>
<evidence type="ECO:0000256" key="1">
    <source>
        <dbReference type="SAM" id="Phobius"/>
    </source>
</evidence>
<organism evidence="2 3">
    <name type="scientific">Arthrobacter phage DrYang</name>
    <dbReference type="NCBI Taxonomy" id="2686080"/>
    <lineage>
        <taxon>Viruses</taxon>
        <taxon>Duplodnaviria</taxon>
        <taxon>Heunggongvirae</taxon>
        <taxon>Uroviricota</taxon>
        <taxon>Caudoviricetes</taxon>
        <taxon>Klausavirus</taxon>
        <taxon>Klausavirus dryang</taxon>
    </lineage>
</organism>
<keyword evidence="1" id="KW-0472">Membrane</keyword>
<evidence type="ECO:0000313" key="2">
    <source>
        <dbReference type="EMBL" id="QGZ17160.1"/>
    </source>
</evidence>
<keyword evidence="3" id="KW-1185">Reference proteome</keyword>
<proteinExistence type="predicted"/>
<evidence type="ECO:0000313" key="3">
    <source>
        <dbReference type="Proteomes" id="UP000438167"/>
    </source>
</evidence>
<dbReference type="Proteomes" id="UP000438167">
    <property type="component" value="Segment"/>
</dbReference>
<gene>
    <name evidence="2" type="primary">61</name>
    <name evidence="2" type="ORF">SEA_DRYANG_61</name>
</gene>